<evidence type="ECO:0000256" key="1">
    <source>
        <dbReference type="SAM" id="MobiDB-lite"/>
    </source>
</evidence>
<evidence type="ECO:0000313" key="2">
    <source>
        <dbReference type="EMBL" id="KAJ1084173.1"/>
    </source>
</evidence>
<dbReference type="Proteomes" id="UP001066276">
    <property type="component" value="Chromosome 12"/>
</dbReference>
<evidence type="ECO:0000313" key="3">
    <source>
        <dbReference type="Proteomes" id="UP001066276"/>
    </source>
</evidence>
<name>A0AAV7KZ62_PLEWA</name>
<proteinExistence type="predicted"/>
<organism evidence="2 3">
    <name type="scientific">Pleurodeles waltl</name>
    <name type="common">Iberian ribbed newt</name>
    <dbReference type="NCBI Taxonomy" id="8319"/>
    <lineage>
        <taxon>Eukaryota</taxon>
        <taxon>Metazoa</taxon>
        <taxon>Chordata</taxon>
        <taxon>Craniata</taxon>
        <taxon>Vertebrata</taxon>
        <taxon>Euteleostomi</taxon>
        <taxon>Amphibia</taxon>
        <taxon>Batrachia</taxon>
        <taxon>Caudata</taxon>
        <taxon>Salamandroidea</taxon>
        <taxon>Salamandridae</taxon>
        <taxon>Pleurodelinae</taxon>
        <taxon>Pleurodeles</taxon>
    </lineage>
</organism>
<sequence>MLESDARFQHNSSPLFAGARVSPLLSAVFLATRPGPCNNMARKKEKTWPQINTRLGSSLSAVILTSPSWTETELKCGKKQRKNNKEPQKHSRRRARHESSDAPLRFLDPGAA</sequence>
<reference evidence="2" key="1">
    <citation type="journal article" date="2022" name="bioRxiv">
        <title>Sequencing and chromosome-scale assembly of the giantPleurodeles waltlgenome.</title>
        <authorList>
            <person name="Brown T."/>
            <person name="Elewa A."/>
            <person name="Iarovenko S."/>
            <person name="Subramanian E."/>
            <person name="Araus A.J."/>
            <person name="Petzold A."/>
            <person name="Susuki M."/>
            <person name="Suzuki K.-i.T."/>
            <person name="Hayashi T."/>
            <person name="Toyoda A."/>
            <person name="Oliveira C."/>
            <person name="Osipova E."/>
            <person name="Leigh N.D."/>
            <person name="Simon A."/>
            <person name="Yun M.H."/>
        </authorList>
    </citation>
    <scope>NUCLEOTIDE SEQUENCE</scope>
    <source>
        <strain evidence="2">20211129_DDA</strain>
        <tissue evidence="2">Liver</tissue>
    </source>
</reference>
<dbReference type="AlphaFoldDB" id="A0AAV7KZ62"/>
<comment type="caution">
    <text evidence="2">The sequence shown here is derived from an EMBL/GenBank/DDBJ whole genome shotgun (WGS) entry which is preliminary data.</text>
</comment>
<protein>
    <submittedName>
        <fullName evidence="2">Uncharacterized protein</fullName>
    </submittedName>
</protein>
<gene>
    <name evidence="2" type="ORF">NDU88_004325</name>
</gene>
<keyword evidence="3" id="KW-1185">Reference proteome</keyword>
<feature type="region of interest" description="Disordered" evidence="1">
    <location>
        <begin position="72"/>
        <end position="112"/>
    </location>
</feature>
<dbReference type="EMBL" id="JANPWB010000016">
    <property type="protein sequence ID" value="KAJ1084173.1"/>
    <property type="molecule type" value="Genomic_DNA"/>
</dbReference>
<accession>A0AAV7KZ62</accession>